<evidence type="ECO:0000259" key="3">
    <source>
        <dbReference type="PROSITE" id="PS51820"/>
    </source>
</evidence>
<evidence type="ECO:0000313" key="4">
    <source>
        <dbReference type="EMBL" id="MBB4704966.1"/>
    </source>
</evidence>
<protein>
    <submittedName>
        <fullName evidence="4">Beta-glucosidase</fullName>
        <ecNumber evidence="4">3.2.1.21</ecNumber>
    </submittedName>
</protein>
<dbReference type="SMART" id="SM01217">
    <property type="entry name" value="Fn3_like"/>
    <property type="match status" value="1"/>
</dbReference>
<dbReference type="InterPro" id="IPR050288">
    <property type="entry name" value="Cellulose_deg_GH3"/>
</dbReference>
<evidence type="ECO:0000256" key="2">
    <source>
        <dbReference type="ARBA" id="ARBA00022801"/>
    </source>
</evidence>
<evidence type="ECO:0000256" key="1">
    <source>
        <dbReference type="ARBA" id="ARBA00005336"/>
    </source>
</evidence>
<dbReference type="PROSITE" id="PS51820">
    <property type="entry name" value="PA14"/>
    <property type="match status" value="1"/>
</dbReference>
<keyword evidence="4" id="KW-0326">Glycosidase</keyword>
<comment type="caution">
    <text evidence="4">The sequence shown here is derived from an EMBL/GenBank/DDBJ whole genome shotgun (WGS) entry which is preliminary data.</text>
</comment>
<sequence length="833" mass="84663">MDIEELIRGLGLREKVRLLTGAGMWSLPALPAAGLRGLVVSDGPAGVRGGPWPAADPSIALPCPTALAATWDVALVRRAGLLLGREARRKGVHVLLAPRLNIQRGPLAGRHFACFSEDPLLTGEIGAAYVEGVQRCGVAAAPGHFVAGDSETGRFTADVVVDEAALREVYLAPFERVARAGAWAVTAAGNAVDGTTMTEHAGLLRGVLKDEWGFDGVVLADRGAVRSTEAAALAGLDVVLPGPGGPWGERLEEAVRAGRVPEHGVDDKARRVLRLAARTGALADATPGAAVSGVVGAVVAAAKGPVSATVNGPVAGPVDGPIDGPVDGPIDGRTLAREVAARSFTLLRNEGGLLPLGGIRSVALIGAAAAEPRIMGGGAARVLPERVVSPLEGLRRREGLDVRHAVGTDPRVRLAPLATPSLAVFQDAGGATLAECPLPTAEARWIGELPAGLDAARLAAAELRASFTPTAGGPHQFSISGAGAFTLAVDGHTVLDETIVAAPGDDPASALLSPPERRIVVELEAGVPVALAVRHATAAPDGVGFVAFGLGHGAPAPDDEALIAEAAGIAAGADVAVVVVGTTEEAEGEGFDRAGLALPGRQDELVARVAAANPRTIAVVNAGAPVEMPWLERVAAVLLVWFPGQEFGDALADVLFGDAEPGGRLPTTWPARLADAPVPAVAPVEGKLRYEEGTLVGHRAWAASGRAPAFWFGHGLGYTSWSYDALAAQPTADGGASVTVAVRNTGGRAGREVVQVYVTPPAEPDGGPPPRLAGFAVAEAEPGTTVLVTIPLPGRAFQEWAGAGWRAVPGRHLVRAGRSAADLPLSTALTVAG</sequence>
<dbReference type="InterPro" id="IPR017853">
    <property type="entry name" value="GH"/>
</dbReference>
<comment type="similarity">
    <text evidence="1">Belongs to the glycosyl hydrolase 3 family.</text>
</comment>
<dbReference type="SUPFAM" id="SSF52279">
    <property type="entry name" value="Beta-D-glucan exohydrolase, C-terminal domain"/>
    <property type="match status" value="1"/>
</dbReference>
<reference evidence="4 5" key="1">
    <citation type="submission" date="2020-08" db="EMBL/GenBank/DDBJ databases">
        <title>Sequencing the genomes of 1000 actinobacteria strains.</title>
        <authorList>
            <person name="Klenk H.-P."/>
        </authorList>
    </citation>
    <scope>NUCLEOTIDE SEQUENCE [LARGE SCALE GENOMIC DNA]</scope>
    <source>
        <strain evidence="4 5">DSM 45784</strain>
    </source>
</reference>
<dbReference type="Pfam" id="PF01915">
    <property type="entry name" value="Glyco_hydro_3_C"/>
    <property type="match status" value="1"/>
</dbReference>
<dbReference type="EC" id="3.2.1.21" evidence="4"/>
<dbReference type="InterPro" id="IPR013783">
    <property type="entry name" value="Ig-like_fold"/>
</dbReference>
<dbReference type="Gene3D" id="2.60.40.10">
    <property type="entry name" value="Immunoglobulins"/>
    <property type="match status" value="1"/>
</dbReference>
<dbReference type="Gene3D" id="3.20.20.300">
    <property type="entry name" value="Glycoside hydrolase, family 3, N-terminal domain"/>
    <property type="match status" value="1"/>
</dbReference>
<dbReference type="Pfam" id="PF00933">
    <property type="entry name" value="Glyco_hydro_3"/>
    <property type="match status" value="1"/>
</dbReference>
<dbReference type="Pfam" id="PF14310">
    <property type="entry name" value="Fn3-like"/>
    <property type="match status" value="1"/>
</dbReference>
<dbReference type="InterPro" id="IPR036962">
    <property type="entry name" value="Glyco_hydro_3_N_sf"/>
</dbReference>
<keyword evidence="2 4" id="KW-0378">Hydrolase</keyword>
<gene>
    <name evidence="4" type="ORF">BJ982_006510</name>
</gene>
<proteinExistence type="inferred from homology"/>
<dbReference type="Gene3D" id="3.40.50.1700">
    <property type="entry name" value="Glycoside hydrolase family 3 C-terminal domain"/>
    <property type="match status" value="1"/>
</dbReference>
<dbReference type="Proteomes" id="UP000542210">
    <property type="component" value="Unassembled WGS sequence"/>
</dbReference>
<dbReference type="InterPro" id="IPR026891">
    <property type="entry name" value="Fn3-like"/>
</dbReference>
<dbReference type="InterPro" id="IPR037524">
    <property type="entry name" value="PA14/GLEYA"/>
</dbReference>
<feature type="domain" description="PA14" evidence="3">
    <location>
        <begin position="407"/>
        <end position="567"/>
    </location>
</feature>
<dbReference type="InterPro" id="IPR002772">
    <property type="entry name" value="Glyco_hydro_3_C"/>
</dbReference>
<dbReference type="EMBL" id="JACHND010000001">
    <property type="protein sequence ID" value="MBB4704966.1"/>
    <property type="molecule type" value="Genomic_DNA"/>
</dbReference>
<keyword evidence="5" id="KW-1185">Reference proteome</keyword>
<dbReference type="RefSeq" id="WP_239122847.1">
    <property type="nucleotide sequence ID" value="NZ_BOOV01000006.1"/>
</dbReference>
<dbReference type="PANTHER" id="PTHR42715:SF10">
    <property type="entry name" value="BETA-GLUCOSIDASE"/>
    <property type="match status" value="1"/>
</dbReference>
<dbReference type="PANTHER" id="PTHR42715">
    <property type="entry name" value="BETA-GLUCOSIDASE"/>
    <property type="match status" value="1"/>
</dbReference>
<organism evidence="4 5">
    <name type="scientific">Sphaerisporangium siamense</name>
    <dbReference type="NCBI Taxonomy" id="795645"/>
    <lineage>
        <taxon>Bacteria</taxon>
        <taxon>Bacillati</taxon>
        <taxon>Actinomycetota</taxon>
        <taxon>Actinomycetes</taxon>
        <taxon>Streptosporangiales</taxon>
        <taxon>Streptosporangiaceae</taxon>
        <taxon>Sphaerisporangium</taxon>
    </lineage>
</organism>
<dbReference type="GO" id="GO:0005975">
    <property type="term" value="P:carbohydrate metabolic process"/>
    <property type="evidence" value="ECO:0007669"/>
    <property type="project" value="InterPro"/>
</dbReference>
<evidence type="ECO:0000313" key="5">
    <source>
        <dbReference type="Proteomes" id="UP000542210"/>
    </source>
</evidence>
<dbReference type="PRINTS" id="PR00133">
    <property type="entry name" value="GLHYDRLASE3"/>
</dbReference>
<accession>A0A7W7GFE0</accession>
<dbReference type="AlphaFoldDB" id="A0A7W7GFE0"/>
<dbReference type="GO" id="GO:0008422">
    <property type="term" value="F:beta-glucosidase activity"/>
    <property type="evidence" value="ECO:0007669"/>
    <property type="project" value="UniProtKB-EC"/>
</dbReference>
<name>A0A7W7GFE0_9ACTN</name>
<dbReference type="Gene3D" id="2.60.120.260">
    <property type="entry name" value="Galactose-binding domain-like"/>
    <property type="match status" value="1"/>
</dbReference>
<dbReference type="InterPro" id="IPR001764">
    <property type="entry name" value="Glyco_hydro_3_N"/>
</dbReference>
<dbReference type="SUPFAM" id="SSF51445">
    <property type="entry name" value="(Trans)glycosidases"/>
    <property type="match status" value="1"/>
</dbReference>
<dbReference type="InterPro" id="IPR036881">
    <property type="entry name" value="Glyco_hydro_3_C_sf"/>
</dbReference>